<dbReference type="Proteomes" id="UP000887578">
    <property type="component" value="Unplaced"/>
</dbReference>
<protein>
    <submittedName>
        <fullName evidence="4">Uncharacterized protein</fullName>
    </submittedName>
</protein>
<dbReference type="WBParaSite" id="PDA_v2.g9936.t1">
    <property type="protein sequence ID" value="PDA_v2.g9936.t1"/>
    <property type="gene ID" value="PDA_v2.g9936"/>
</dbReference>
<feature type="signal peptide" evidence="2">
    <location>
        <begin position="1"/>
        <end position="21"/>
    </location>
</feature>
<reference evidence="4" key="1">
    <citation type="submission" date="2022-11" db="UniProtKB">
        <authorList>
            <consortium name="WormBaseParasite"/>
        </authorList>
    </citation>
    <scope>IDENTIFICATION</scope>
</reference>
<feature type="region of interest" description="Disordered" evidence="1">
    <location>
        <begin position="371"/>
        <end position="397"/>
    </location>
</feature>
<sequence>MRWKVAIFLCFVPFFGTEIYGQNVGNNNVADVNVGDGKCDMQEFLSVSKTRKLVKLEKDYYRFNTVFGILVGEEPLLFWLKVYPQIPMDLYFLSPGKVKHGIKLFIEPYGNESCLTKFDNVGKTMEVYRKLSECQCQPFVQGNEAYVPFKVWTENGIVYISFKHDLGPYVFGEQEEKMITSKCLNREFLREYYLTLNYKYLLTLPKNKTEINLIEEMNENVPFYNFNGTDFVNLSNPVTVFWLKIKDSEPEHFLIIETKNGQMIQKTFEIGLEANGRDPEKRVQILSNGAKIYLENQLCIPEYKYVGFVRYIITVNEPGLLKASFYDSKTGENKKLYYLEEEKTGVPKVAVNETNFEKFLLELTNVTTTTTTTTSESTTTMTTTTSKPVPSTPISKTTATTMTTTSKSVFTTLTSKTSTTKNGETKKPLALSTVAAKSIDDKSSAISIFPFSYLISFITVLLFL</sequence>
<keyword evidence="3" id="KW-1185">Reference proteome</keyword>
<name>A0A914QZY7_9BILA</name>
<evidence type="ECO:0000256" key="1">
    <source>
        <dbReference type="SAM" id="MobiDB-lite"/>
    </source>
</evidence>
<feature type="chain" id="PRO_5037747941" evidence="2">
    <location>
        <begin position="22"/>
        <end position="464"/>
    </location>
</feature>
<evidence type="ECO:0000256" key="2">
    <source>
        <dbReference type="SAM" id="SignalP"/>
    </source>
</evidence>
<accession>A0A914QZY7</accession>
<proteinExistence type="predicted"/>
<organism evidence="3 4">
    <name type="scientific">Panagrolaimus davidi</name>
    <dbReference type="NCBI Taxonomy" id="227884"/>
    <lineage>
        <taxon>Eukaryota</taxon>
        <taxon>Metazoa</taxon>
        <taxon>Ecdysozoa</taxon>
        <taxon>Nematoda</taxon>
        <taxon>Chromadorea</taxon>
        <taxon>Rhabditida</taxon>
        <taxon>Tylenchina</taxon>
        <taxon>Panagrolaimomorpha</taxon>
        <taxon>Panagrolaimoidea</taxon>
        <taxon>Panagrolaimidae</taxon>
        <taxon>Panagrolaimus</taxon>
    </lineage>
</organism>
<keyword evidence="2" id="KW-0732">Signal</keyword>
<dbReference type="AlphaFoldDB" id="A0A914QZY7"/>
<evidence type="ECO:0000313" key="3">
    <source>
        <dbReference type="Proteomes" id="UP000887578"/>
    </source>
</evidence>
<evidence type="ECO:0000313" key="4">
    <source>
        <dbReference type="WBParaSite" id="PDA_v2.g9936.t1"/>
    </source>
</evidence>